<protein>
    <submittedName>
        <fullName evidence="1">Uncharacterized protein</fullName>
    </submittedName>
</protein>
<name>A0A0D8L9Q1_MORMO</name>
<proteinExistence type="predicted"/>
<organism evidence="1 2">
    <name type="scientific">Morganella morganii</name>
    <name type="common">Proteus morganii</name>
    <dbReference type="NCBI Taxonomy" id="582"/>
    <lineage>
        <taxon>Bacteria</taxon>
        <taxon>Pseudomonadati</taxon>
        <taxon>Pseudomonadota</taxon>
        <taxon>Gammaproteobacteria</taxon>
        <taxon>Enterobacterales</taxon>
        <taxon>Morganellaceae</taxon>
        <taxon>Morganella</taxon>
    </lineage>
</organism>
<comment type="caution">
    <text evidence="1">The sequence shown here is derived from an EMBL/GenBank/DDBJ whole genome shotgun (WGS) entry which is preliminary data.</text>
</comment>
<dbReference type="PATRIC" id="fig|582.24.peg.1709"/>
<evidence type="ECO:0000313" key="1">
    <source>
        <dbReference type="EMBL" id="KJF78499.1"/>
    </source>
</evidence>
<accession>A0A0D8L9Q1</accession>
<sequence length="95" mass="10685">MLILTRVILRNIRLRNAGYVSTPAEKHPDVRAYLLKTGRQTTISKRMQTAVISPGYSDNAYDELVSPVAVPVCSDQYFAANCNEMFIMSPFLCKN</sequence>
<dbReference type="AlphaFoldDB" id="A0A0D8L9Q1"/>
<reference evidence="1 2" key="1">
    <citation type="submission" date="2015-02" db="EMBL/GenBank/DDBJ databases">
        <title>Whole genome shotgun sequencing of cultured foodborne pathogen.</title>
        <authorList>
            <person name="Timme R."/>
            <person name="Allard M.W."/>
            <person name="Strain E."/>
            <person name="Evans P.S."/>
            <person name="Brown E."/>
        </authorList>
    </citation>
    <scope>NUCLEOTIDE SEQUENCE [LARGE SCALE GENOMIC DNA]</scope>
    <source>
        <strain evidence="1 2">GCSL-TSO-24</strain>
    </source>
</reference>
<dbReference type="EMBL" id="JZSH01000041">
    <property type="protein sequence ID" value="KJF78499.1"/>
    <property type="molecule type" value="Genomic_DNA"/>
</dbReference>
<dbReference type="Proteomes" id="UP000032582">
    <property type="component" value="Unassembled WGS sequence"/>
</dbReference>
<gene>
    <name evidence="1" type="ORF">UA45_05615</name>
</gene>
<evidence type="ECO:0000313" key="2">
    <source>
        <dbReference type="Proteomes" id="UP000032582"/>
    </source>
</evidence>